<dbReference type="PANTHER" id="PTHR43581">
    <property type="entry name" value="ATP/GTP PHOSPHATASE"/>
    <property type="match status" value="1"/>
</dbReference>
<dbReference type="GO" id="GO:0005524">
    <property type="term" value="F:ATP binding"/>
    <property type="evidence" value="ECO:0007669"/>
    <property type="project" value="InterPro"/>
</dbReference>
<evidence type="ECO:0000313" key="3">
    <source>
        <dbReference type="Proteomes" id="UP000001803"/>
    </source>
</evidence>
<dbReference type="InterPro" id="IPR027417">
    <property type="entry name" value="P-loop_NTPase"/>
</dbReference>
<evidence type="ECO:0000259" key="1">
    <source>
        <dbReference type="Pfam" id="PF13304"/>
    </source>
</evidence>
<organism evidence="2 3">
    <name type="scientific">Brachyspira hyodysenteriae (strain ATCC 49526 / WA1)</name>
    <dbReference type="NCBI Taxonomy" id="565034"/>
    <lineage>
        <taxon>Bacteria</taxon>
        <taxon>Pseudomonadati</taxon>
        <taxon>Spirochaetota</taxon>
        <taxon>Spirochaetia</taxon>
        <taxon>Brachyspirales</taxon>
        <taxon>Brachyspiraceae</taxon>
        <taxon>Brachyspira</taxon>
    </lineage>
</organism>
<keyword evidence="3" id="KW-1185">Reference proteome</keyword>
<reference evidence="2 3" key="1">
    <citation type="journal article" date="2009" name="PLoS ONE">
        <title>Genome sequence of the pathogenic intestinal spirochete Brachyspira hyodysenteriae reveals adaptations to its lifestyle in the porcine large intestine.</title>
        <authorList>
            <person name="Bellgard M.I."/>
            <person name="Wanchanthuek P."/>
            <person name="La T."/>
            <person name="Ryan K."/>
            <person name="Moolhuijzen P."/>
            <person name="Albertyn Z."/>
            <person name="Shaban B."/>
            <person name="Motro Y."/>
            <person name="Dunn D.S."/>
            <person name="Schibeci D."/>
            <person name="Hunter A."/>
            <person name="Barrero R."/>
            <person name="Phillips N.D."/>
            <person name="Hampson D.J."/>
        </authorList>
    </citation>
    <scope>NUCLEOTIDE SEQUENCE [LARGE SCALE GENOMIC DNA]</scope>
    <source>
        <strain evidence="3">ATCC 49526 / WA1</strain>
    </source>
</reference>
<dbReference type="AlphaFoldDB" id="A0A3B6VIC6"/>
<dbReference type="KEGG" id="bhy:BHWA1_01865"/>
<dbReference type="Gene3D" id="3.40.50.300">
    <property type="entry name" value="P-loop containing nucleotide triphosphate hydrolases"/>
    <property type="match status" value="2"/>
</dbReference>
<dbReference type="RefSeq" id="WP_012671368.1">
    <property type="nucleotide sequence ID" value="NC_012225.1"/>
</dbReference>
<name>A0A3B6VIC6_BRAHW</name>
<gene>
    <name evidence="2" type="ordered locus">BHWA1_01865</name>
</gene>
<feature type="domain" description="ATPase AAA-type core" evidence="1">
    <location>
        <begin position="24"/>
        <end position="295"/>
    </location>
</feature>
<evidence type="ECO:0000313" key="2">
    <source>
        <dbReference type="EMBL" id="ACN84328.1"/>
    </source>
</evidence>
<dbReference type="STRING" id="565034.BHWA1_01865"/>
<dbReference type="InterPro" id="IPR003959">
    <property type="entry name" value="ATPase_AAA_core"/>
</dbReference>
<accession>A0A3B6VIC6</accession>
<dbReference type="Proteomes" id="UP000001803">
    <property type="component" value="Chromosome"/>
</dbReference>
<dbReference type="InterPro" id="IPR051396">
    <property type="entry name" value="Bact_Antivir_Def_Nuclease"/>
</dbReference>
<dbReference type="EMBL" id="CP001357">
    <property type="protein sequence ID" value="ACN84328.1"/>
    <property type="molecule type" value="Genomic_DNA"/>
</dbReference>
<proteinExistence type="predicted"/>
<dbReference type="SUPFAM" id="SSF52540">
    <property type="entry name" value="P-loop containing nucleoside triphosphate hydrolases"/>
    <property type="match status" value="1"/>
</dbReference>
<dbReference type="PANTHER" id="PTHR43581:SF4">
    <property type="entry name" value="ATP_GTP PHOSPHATASE"/>
    <property type="match status" value="1"/>
</dbReference>
<protein>
    <submittedName>
        <fullName evidence="2">ATPase</fullName>
    </submittedName>
</protein>
<dbReference type="GO" id="GO:0016887">
    <property type="term" value="F:ATP hydrolysis activity"/>
    <property type="evidence" value="ECO:0007669"/>
    <property type="project" value="InterPro"/>
</dbReference>
<sequence>MLESLDIENFRGIKKLKIDNFKNINFFIGKANTSKTSLLESLYISLLKSPVAIHIFFFLRNIVRDDDLFEALFYDYITSNSIIFNSIMKDKSIVNINIKMNHNDLFIAPHLLDKINGENIVNKLYFTISENNNEEQIFDIGINITNGNLKISPPYNINNDFNYSFITSENTSFEMNIYNNLKNIVEDNSKREIFKNIYQSFDQKIKDIRFSGNKIVIEIAGLRHTINIKSMGRGFQTYINILSSVISGNKYIFIDEIENGMHFESIKTLLENILSLSKEYGLQFFITTHNKELLEILNDCLIEKDYKDMLSVYNVYYNRENNISVANYNQESFSHFMKNENEIRY</sequence>
<dbReference type="Pfam" id="PF13304">
    <property type="entry name" value="AAA_21"/>
    <property type="match status" value="1"/>
</dbReference>